<sequence>MSVSRLKDQQLLGVARTASKQEIRRRYLELCKRHHPDVAHSMNSQQGPDIRDITAAYQRLTGKQAYTSSPSHHERTAWQEHTRKPQESPLEEQQQWTRYSLLTGLVLVVGIVAYAGHDPRQHTNPLHHYRSSPWEQEQQQQQRFNGNVAEYRQWRKS</sequence>
<dbReference type="Pfam" id="PF00226">
    <property type="entry name" value="DnaJ"/>
    <property type="match status" value="1"/>
</dbReference>
<dbReference type="InterPro" id="IPR036869">
    <property type="entry name" value="J_dom_sf"/>
</dbReference>
<feature type="domain" description="J" evidence="2">
    <location>
        <begin position="7"/>
        <end position="82"/>
    </location>
</feature>
<dbReference type="EMBL" id="LK023315">
    <property type="protein sequence ID" value="CDS05045.1"/>
    <property type="molecule type" value="Genomic_DNA"/>
</dbReference>
<dbReference type="SMART" id="SM00271">
    <property type="entry name" value="DnaJ"/>
    <property type="match status" value="1"/>
</dbReference>
<dbReference type="OrthoDB" id="445556at2759"/>
<dbReference type="CDD" id="cd06257">
    <property type="entry name" value="DnaJ"/>
    <property type="match status" value="1"/>
</dbReference>
<feature type="region of interest" description="Disordered" evidence="1">
    <location>
        <begin position="64"/>
        <end position="91"/>
    </location>
</feature>
<gene>
    <name evidence="3" type="ORF">LRAMOSA07574</name>
</gene>
<protein>
    <recommendedName>
        <fullName evidence="2">J domain-containing protein</fullName>
    </recommendedName>
</protein>
<evidence type="ECO:0000259" key="2">
    <source>
        <dbReference type="PROSITE" id="PS50076"/>
    </source>
</evidence>
<dbReference type="Gene3D" id="1.10.287.110">
    <property type="entry name" value="DnaJ domain"/>
    <property type="match status" value="1"/>
</dbReference>
<accession>A0A077WCB3</accession>
<feature type="compositionally biased region" description="Basic and acidic residues" evidence="1">
    <location>
        <begin position="71"/>
        <end position="86"/>
    </location>
</feature>
<evidence type="ECO:0000256" key="1">
    <source>
        <dbReference type="SAM" id="MobiDB-lite"/>
    </source>
</evidence>
<dbReference type="PROSITE" id="PS50076">
    <property type="entry name" value="DNAJ_2"/>
    <property type="match status" value="1"/>
</dbReference>
<dbReference type="AlphaFoldDB" id="A0A077WCB3"/>
<name>A0A077WCB3_9FUNG</name>
<evidence type="ECO:0000313" key="3">
    <source>
        <dbReference type="EMBL" id="CDS05045.1"/>
    </source>
</evidence>
<organism evidence="3">
    <name type="scientific">Lichtheimia ramosa</name>
    <dbReference type="NCBI Taxonomy" id="688394"/>
    <lineage>
        <taxon>Eukaryota</taxon>
        <taxon>Fungi</taxon>
        <taxon>Fungi incertae sedis</taxon>
        <taxon>Mucoromycota</taxon>
        <taxon>Mucoromycotina</taxon>
        <taxon>Mucoromycetes</taxon>
        <taxon>Mucorales</taxon>
        <taxon>Lichtheimiaceae</taxon>
        <taxon>Lichtheimia</taxon>
    </lineage>
</organism>
<proteinExistence type="predicted"/>
<dbReference type="PRINTS" id="PR00625">
    <property type="entry name" value="JDOMAIN"/>
</dbReference>
<reference evidence="3" key="1">
    <citation type="journal article" date="2014" name="Genome Announc.">
        <title>De novo whole-genome sequence and genome annotation of Lichtheimia ramosa.</title>
        <authorList>
            <person name="Linde J."/>
            <person name="Schwartze V."/>
            <person name="Binder U."/>
            <person name="Lass-Florl C."/>
            <person name="Voigt K."/>
            <person name="Horn F."/>
        </authorList>
    </citation>
    <scope>NUCLEOTIDE SEQUENCE</scope>
    <source>
        <strain evidence="3">JMRC FSU:6197</strain>
    </source>
</reference>
<dbReference type="InterPro" id="IPR001623">
    <property type="entry name" value="DnaJ_domain"/>
</dbReference>
<dbReference type="SUPFAM" id="SSF46565">
    <property type="entry name" value="Chaperone J-domain"/>
    <property type="match status" value="1"/>
</dbReference>